<dbReference type="KEGG" id="baqk:QN215_00830"/>
<keyword evidence="3" id="KW-0378">Hydrolase</keyword>
<dbReference type="SUPFAM" id="SSF52266">
    <property type="entry name" value="SGNH hydrolase"/>
    <property type="match status" value="1"/>
</dbReference>
<gene>
    <name evidence="3" type="ORF">QN215_00830</name>
</gene>
<feature type="domain" description="SGNH hydrolase-type esterase" evidence="2">
    <location>
        <begin position="172"/>
        <end position="355"/>
    </location>
</feature>
<dbReference type="Gene3D" id="3.40.50.1110">
    <property type="entry name" value="SGNH hydrolase"/>
    <property type="match status" value="1"/>
</dbReference>
<accession>A0AB39U765</accession>
<evidence type="ECO:0000313" key="3">
    <source>
        <dbReference type="EMBL" id="XDS44720.1"/>
    </source>
</evidence>
<proteinExistence type="predicted"/>
<dbReference type="InterPro" id="IPR013830">
    <property type="entry name" value="SGNH_hydro"/>
</dbReference>
<sequence length="396" mass="43510">MTCTYTGHQLEAFLNHVAETTPGPFTGIMPHRMSAYLRSQIEDPWFMWNEFCPSGICLELTITAPTTIALTGYSLDDTRQWISIISNDHGKSRRKDVQMTGLGRLIPDLDHGSFALHAGAPMTISLEPIEGASTNYTIMLSHTCLIEIISVESDQAVHRSEGSIPRQRWTHYGSSISHGAQSPRPADRWLMQVAQRLHLDLTDLSLSGNAQLDQAAARSIASHPADVITCAIGINIVNADSMRERSFIPALHGFLDTIRERQKHTPLIVITACTCPIQENAPGPIIIQSDGTYRVALRSVEHDEGALTLAATRSIIERVVRQRNDPALAVMNGLDLLGAPDAHVLKDNLHPDQEGINLIASRFATLLPNTLASMQETPATQSMRLDLDNGERKALQ</sequence>
<feature type="compositionally biased region" description="Basic and acidic residues" evidence="1">
    <location>
        <begin position="385"/>
        <end position="396"/>
    </location>
</feature>
<dbReference type="Gene3D" id="2.60.120.260">
    <property type="entry name" value="Galactose-binding domain-like"/>
    <property type="match status" value="1"/>
</dbReference>
<dbReference type="GO" id="GO:0016787">
    <property type="term" value="F:hydrolase activity"/>
    <property type="evidence" value="ECO:0007669"/>
    <property type="project" value="UniProtKB-KW"/>
</dbReference>
<dbReference type="InterPro" id="IPR036514">
    <property type="entry name" value="SGNH_hydro_sf"/>
</dbReference>
<evidence type="ECO:0000259" key="2">
    <source>
        <dbReference type="Pfam" id="PF13472"/>
    </source>
</evidence>
<reference evidence="3" key="1">
    <citation type="submission" date="2023-07" db="EMBL/GenBank/DDBJ databases">
        <title>Bifidobacterium aquikefiriaerophilum sp. nov. and Bifidobacterium eccum sp. nov., isolated from water kefir.</title>
        <authorList>
            <person name="Breselge S."/>
            <person name="Bellassi P."/>
            <person name="Barcenilla C."/>
            <person name="Alvarez-Ordonez A."/>
            <person name="Morelli L."/>
            <person name="Cotter P.D."/>
        </authorList>
    </citation>
    <scope>NUCLEOTIDE SEQUENCE</scope>
    <source>
        <strain evidence="3">WK041_4_12</strain>
    </source>
</reference>
<dbReference type="AlphaFoldDB" id="A0AB39U765"/>
<protein>
    <submittedName>
        <fullName evidence="3">SGNH/GDSL hydrolase family protein</fullName>
    </submittedName>
</protein>
<organism evidence="3">
    <name type="scientific">Bifidobacterium aquikefiricola</name>
    <dbReference type="NCBI Taxonomy" id="3059038"/>
    <lineage>
        <taxon>Bacteria</taxon>
        <taxon>Bacillati</taxon>
        <taxon>Actinomycetota</taxon>
        <taxon>Actinomycetes</taxon>
        <taxon>Bifidobacteriales</taxon>
        <taxon>Bifidobacteriaceae</taxon>
        <taxon>Bifidobacterium</taxon>
    </lineage>
</organism>
<name>A0AB39U765_9BIFI</name>
<dbReference type="EMBL" id="CP129674">
    <property type="protein sequence ID" value="XDS44720.1"/>
    <property type="molecule type" value="Genomic_DNA"/>
</dbReference>
<dbReference type="RefSeq" id="WP_369344264.1">
    <property type="nucleotide sequence ID" value="NZ_CP129674.1"/>
</dbReference>
<evidence type="ECO:0000256" key="1">
    <source>
        <dbReference type="SAM" id="MobiDB-lite"/>
    </source>
</evidence>
<feature type="region of interest" description="Disordered" evidence="1">
    <location>
        <begin position="377"/>
        <end position="396"/>
    </location>
</feature>
<dbReference type="Pfam" id="PF13472">
    <property type="entry name" value="Lipase_GDSL_2"/>
    <property type="match status" value="1"/>
</dbReference>